<name>A0A0K2TJ12_LEPSM</name>
<sequence>MGKNLSARLNDDIQFLTKKREW</sequence>
<proteinExistence type="predicted"/>
<dbReference type="AlphaFoldDB" id="A0A0K2TJ12"/>
<evidence type="ECO:0000313" key="1">
    <source>
        <dbReference type="EMBL" id="CDW25637.1"/>
    </source>
</evidence>
<accession>A0A0K2TJ12</accession>
<organism evidence="1">
    <name type="scientific">Lepeophtheirus salmonis</name>
    <name type="common">Salmon louse</name>
    <name type="synonym">Caligus salmonis</name>
    <dbReference type="NCBI Taxonomy" id="72036"/>
    <lineage>
        <taxon>Eukaryota</taxon>
        <taxon>Metazoa</taxon>
        <taxon>Ecdysozoa</taxon>
        <taxon>Arthropoda</taxon>
        <taxon>Crustacea</taxon>
        <taxon>Multicrustacea</taxon>
        <taxon>Hexanauplia</taxon>
        <taxon>Copepoda</taxon>
        <taxon>Siphonostomatoida</taxon>
        <taxon>Caligidae</taxon>
        <taxon>Lepeophtheirus</taxon>
    </lineage>
</organism>
<dbReference type="EMBL" id="HACA01008276">
    <property type="protein sequence ID" value="CDW25637.1"/>
    <property type="molecule type" value="Transcribed_RNA"/>
</dbReference>
<reference evidence="1" key="1">
    <citation type="submission" date="2014-05" db="EMBL/GenBank/DDBJ databases">
        <authorList>
            <person name="Chronopoulou M."/>
        </authorList>
    </citation>
    <scope>NUCLEOTIDE SEQUENCE</scope>
    <source>
        <tissue evidence="1">Whole organism</tissue>
    </source>
</reference>
<protein>
    <submittedName>
        <fullName evidence="1">Uncharacterized protein</fullName>
    </submittedName>
</protein>